<organism evidence="1 2">
    <name type="scientific">Flavobacterium silvisoli</name>
    <dbReference type="NCBI Taxonomy" id="2529433"/>
    <lineage>
        <taxon>Bacteria</taxon>
        <taxon>Pseudomonadati</taxon>
        <taxon>Bacteroidota</taxon>
        <taxon>Flavobacteriia</taxon>
        <taxon>Flavobacteriales</taxon>
        <taxon>Flavobacteriaceae</taxon>
        <taxon>Flavobacterium</taxon>
    </lineage>
</organism>
<gene>
    <name evidence="1" type="ORF">EZL74_04080</name>
</gene>
<dbReference type="AlphaFoldDB" id="A0A4Q9Z2F9"/>
<evidence type="ECO:0000313" key="2">
    <source>
        <dbReference type="Proteomes" id="UP000293300"/>
    </source>
</evidence>
<name>A0A4Q9Z2F9_9FLAO</name>
<keyword evidence="2" id="KW-1185">Reference proteome</keyword>
<dbReference type="Proteomes" id="UP000293300">
    <property type="component" value="Unassembled WGS sequence"/>
</dbReference>
<dbReference type="InterPro" id="IPR024265">
    <property type="entry name" value="DUF3788"/>
</dbReference>
<dbReference type="Pfam" id="PF12663">
    <property type="entry name" value="DUF3788"/>
    <property type="match status" value="1"/>
</dbReference>
<comment type="caution">
    <text evidence="1">The sequence shown here is derived from an EMBL/GenBank/DDBJ whole genome shotgun (WGS) entry which is preliminary data.</text>
</comment>
<proteinExistence type="predicted"/>
<protein>
    <submittedName>
        <fullName evidence="1">DUF3788 family protein</fullName>
    </submittedName>
</protein>
<dbReference type="EMBL" id="SJPE01000003">
    <property type="protein sequence ID" value="TBX70362.1"/>
    <property type="molecule type" value="Genomic_DNA"/>
</dbReference>
<sequence>MLKSIFAHKDQIPNQNQLKDALAGTYEYWQTFVAHTQKLSPKATQTWHYSGDLYGWSFRIKDNKRILIYLLPRDQFFKIGMVFGPNATHQIMTSTISETIKKELQAAKAHAEGRGIRIAITEPTFIQDVLTLIDIKINSGHK</sequence>
<accession>A0A4Q9Z2F9</accession>
<reference evidence="1 2" key="1">
    <citation type="submission" date="2019-02" db="EMBL/GenBank/DDBJ databases">
        <title>Flavobacterium sp. RD-2-33 isolated from forest soil.</title>
        <authorList>
            <person name="Chaudhary D.K."/>
        </authorList>
    </citation>
    <scope>NUCLEOTIDE SEQUENCE [LARGE SCALE GENOMIC DNA]</scope>
    <source>
        <strain evidence="1 2">RD-2-33</strain>
    </source>
</reference>
<evidence type="ECO:0000313" key="1">
    <source>
        <dbReference type="EMBL" id="TBX70362.1"/>
    </source>
</evidence>